<feature type="region of interest" description="Disordered" evidence="1">
    <location>
        <begin position="209"/>
        <end position="236"/>
    </location>
</feature>
<accession>A0A9P8G7Q0</accession>
<evidence type="ECO:0000313" key="3">
    <source>
        <dbReference type="Proteomes" id="UP000767238"/>
    </source>
</evidence>
<name>A0A9P8G7Q0_AURME</name>
<comment type="caution">
    <text evidence="2">The sequence shown here is derived from an EMBL/GenBank/DDBJ whole genome shotgun (WGS) entry which is preliminary data.</text>
</comment>
<dbReference type="OrthoDB" id="5596422at2759"/>
<feature type="region of interest" description="Disordered" evidence="1">
    <location>
        <begin position="344"/>
        <end position="390"/>
    </location>
</feature>
<reference evidence="2" key="1">
    <citation type="journal article" date="2021" name="J Fungi (Basel)">
        <title>Virulence traits and population genomics of the black yeast Aureobasidium melanogenum.</title>
        <authorList>
            <person name="Cernosa A."/>
            <person name="Sun X."/>
            <person name="Gostincar C."/>
            <person name="Fang C."/>
            <person name="Gunde-Cimerman N."/>
            <person name="Song Z."/>
        </authorList>
    </citation>
    <scope>NUCLEOTIDE SEQUENCE</scope>
    <source>
        <strain evidence="2">EXF-8016</strain>
    </source>
</reference>
<feature type="non-terminal residue" evidence="2">
    <location>
        <position position="1"/>
    </location>
</feature>
<feature type="region of interest" description="Disordered" evidence="1">
    <location>
        <begin position="284"/>
        <end position="324"/>
    </location>
</feature>
<sequence length="969" mass="106758">MSLAQSNTRGGPQAFEAQQRRLDFASVKQACPKGIYLTPTPRDPHVWQGVLFVRKGPYTPAILKFSLLLAADKPPTITFSTDIFHPLVTPLTTYTYTTSDTGADTVHATDDERLPPGGFSLRHGFPQWFGRKKPKSTSQVGLGEETPSTSERSQSSYGPLAIVQILFYMRSAFDTAEVLDKVPLEAAGNPGAWHAWQTHRARVIGTVPRSATPEDGKTPASPTSRQQPGGARRPGQWNWEGVWEERVKKGLQASVSQQTLFGTAGSNEDLINFLNIDTDATDIPWHTGQENTDPKTLQAAQNSNSKTSSSTAYGHTPGALGLHGWHPPQAHMFVSSPASMGSFSAITHPPRANTSPINGSGQSRPTTSYSETRLSNRTSGSPLKVRKTRENLRTGLIDDAVSTTGHHVHDLAQSKYSSVQPLREIQNTVHDEATRPSSRNNRFSWESDTLHLTTVIERSPTKRTSSQSEKTESKSAPSLSRKLSVRKRVVSRVREGLLSRSKSSSKVPVRIADDDVAISRSASEHERSAQITLSDPSQDMEEDTVASYNLAAGSVQSFVSTDPPLGDTGLTIDILPPPNIDPKRVLPGSDGSYPSPSQEARPSPSPSPEKTPRPRRFAQSSQTYFETKPRPLSMLHVDLSVKPAWETLDVADDATMWAMIKAEASLSSDPIPAGGMSDIHRSAPPEHIAKIQKPLNIIVIIDNSSFASSLALHSIRIFTRQWGAIHEEEDKYGVDIEIEKAKFAARNYPPDVAIRILHKKFGKFWSGNDGPPVLHRLREELEFQKRVWTEMPKDVQSSTSVAQYQDPKSTRRTTLHLADTEALQVFNTAPSTPTTDDGDPNIEISVAEQHSDHRKTLDSLVIQDEARRIWRHMRRNSRTTSGVSSASDASSRACSGAPQQEQQLQRRGSQESIVDRLAAADTHINEIRLKAIQNKRSVGAETLREFSMMYQQDDGGPNDLRDEACMPWL</sequence>
<protein>
    <recommendedName>
        <fullName evidence="4">UBC core domain-containing protein</fullName>
    </recommendedName>
</protein>
<feature type="compositionally biased region" description="Low complexity" evidence="1">
    <location>
        <begin position="881"/>
        <end position="912"/>
    </location>
</feature>
<evidence type="ECO:0000256" key="1">
    <source>
        <dbReference type="SAM" id="MobiDB-lite"/>
    </source>
</evidence>
<dbReference type="EMBL" id="JAHFYH010000131">
    <property type="protein sequence ID" value="KAH0211795.1"/>
    <property type="molecule type" value="Genomic_DNA"/>
</dbReference>
<feature type="compositionally biased region" description="Low complexity" evidence="1">
    <location>
        <begin position="462"/>
        <end position="482"/>
    </location>
</feature>
<dbReference type="AlphaFoldDB" id="A0A9P8G7Q0"/>
<feature type="region of interest" description="Disordered" evidence="1">
    <location>
        <begin position="427"/>
        <end position="446"/>
    </location>
</feature>
<feature type="region of interest" description="Disordered" evidence="1">
    <location>
        <begin position="454"/>
        <end position="484"/>
    </location>
</feature>
<dbReference type="SUPFAM" id="SSF54495">
    <property type="entry name" value="UBC-like"/>
    <property type="match status" value="1"/>
</dbReference>
<feature type="compositionally biased region" description="Polar residues" evidence="1">
    <location>
        <begin position="288"/>
        <end position="313"/>
    </location>
</feature>
<feature type="region of interest" description="Disordered" evidence="1">
    <location>
        <begin position="569"/>
        <end position="624"/>
    </location>
</feature>
<feature type="region of interest" description="Disordered" evidence="1">
    <location>
        <begin position="872"/>
        <end position="912"/>
    </location>
</feature>
<dbReference type="CDD" id="cd23814">
    <property type="entry name" value="UEV_AKTIP"/>
    <property type="match status" value="1"/>
</dbReference>
<dbReference type="Gene3D" id="3.10.110.10">
    <property type="entry name" value="Ubiquitin Conjugating Enzyme"/>
    <property type="match status" value="1"/>
</dbReference>
<feature type="compositionally biased region" description="Polar residues" evidence="1">
    <location>
        <begin position="136"/>
        <end position="155"/>
    </location>
</feature>
<organism evidence="2 3">
    <name type="scientific">Aureobasidium melanogenum</name>
    <name type="common">Aureobasidium pullulans var. melanogenum</name>
    <dbReference type="NCBI Taxonomy" id="46634"/>
    <lineage>
        <taxon>Eukaryota</taxon>
        <taxon>Fungi</taxon>
        <taxon>Dikarya</taxon>
        <taxon>Ascomycota</taxon>
        <taxon>Pezizomycotina</taxon>
        <taxon>Dothideomycetes</taxon>
        <taxon>Dothideomycetidae</taxon>
        <taxon>Dothideales</taxon>
        <taxon>Saccotheciaceae</taxon>
        <taxon>Aureobasidium</taxon>
    </lineage>
</organism>
<proteinExistence type="predicted"/>
<evidence type="ECO:0000313" key="2">
    <source>
        <dbReference type="EMBL" id="KAH0211795.1"/>
    </source>
</evidence>
<feature type="compositionally biased region" description="Polar residues" evidence="1">
    <location>
        <begin position="352"/>
        <end position="381"/>
    </location>
</feature>
<gene>
    <name evidence="2" type="ORF">KCV03_g9599</name>
</gene>
<dbReference type="InterPro" id="IPR016135">
    <property type="entry name" value="UBQ-conjugating_enzyme/RWD"/>
</dbReference>
<evidence type="ECO:0008006" key="4">
    <source>
        <dbReference type="Google" id="ProtNLM"/>
    </source>
</evidence>
<feature type="region of interest" description="Disordered" evidence="1">
    <location>
        <begin position="123"/>
        <end position="155"/>
    </location>
</feature>
<feature type="region of interest" description="Disordered" evidence="1">
    <location>
        <begin position="518"/>
        <end position="541"/>
    </location>
</feature>
<feature type="compositionally biased region" description="Polar residues" evidence="1">
    <location>
        <begin position="435"/>
        <end position="446"/>
    </location>
</feature>
<dbReference type="Proteomes" id="UP000767238">
    <property type="component" value="Unassembled WGS sequence"/>
</dbReference>
<reference evidence="2" key="2">
    <citation type="submission" date="2021-08" db="EMBL/GenBank/DDBJ databases">
        <authorList>
            <person name="Gostincar C."/>
            <person name="Sun X."/>
            <person name="Song Z."/>
            <person name="Gunde-Cimerman N."/>
        </authorList>
    </citation>
    <scope>NUCLEOTIDE SEQUENCE</scope>
    <source>
        <strain evidence="2">EXF-8016</strain>
    </source>
</reference>